<evidence type="ECO:0000313" key="2">
    <source>
        <dbReference type="EMBL" id="CAA9426337.1"/>
    </source>
</evidence>
<feature type="compositionally biased region" description="Basic and acidic residues" evidence="1">
    <location>
        <begin position="139"/>
        <end position="152"/>
    </location>
</feature>
<feature type="non-terminal residue" evidence="2">
    <location>
        <position position="152"/>
    </location>
</feature>
<feature type="non-terminal residue" evidence="2">
    <location>
        <position position="1"/>
    </location>
</feature>
<feature type="compositionally biased region" description="Basic and acidic residues" evidence="1">
    <location>
        <begin position="52"/>
        <end position="73"/>
    </location>
</feature>
<reference evidence="2" key="1">
    <citation type="submission" date="2020-02" db="EMBL/GenBank/DDBJ databases">
        <authorList>
            <person name="Meier V. D."/>
        </authorList>
    </citation>
    <scope>NUCLEOTIDE SEQUENCE</scope>
    <source>
        <strain evidence="2">AVDCRST_MAG15</strain>
    </source>
</reference>
<name>A0A6J4PV20_9RHOB</name>
<accession>A0A6J4PV20</accession>
<organism evidence="2">
    <name type="scientific">uncultured Rubellimicrobium sp</name>
    <dbReference type="NCBI Taxonomy" id="543078"/>
    <lineage>
        <taxon>Bacteria</taxon>
        <taxon>Pseudomonadati</taxon>
        <taxon>Pseudomonadota</taxon>
        <taxon>Alphaproteobacteria</taxon>
        <taxon>Rhodobacterales</taxon>
        <taxon>Roseobacteraceae</taxon>
        <taxon>Rubellimicrobium</taxon>
        <taxon>environmental samples</taxon>
    </lineage>
</organism>
<protein>
    <submittedName>
        <fullName evidence="2">UDP-galactopyranose mutase</fullName>
        <ecNumber evidence="2">5.4.99.9</ecNumber>
    </submittedName>
</protein>
<sequence>AHHLHRAHRPLLRLPLRATALSQPELPARDAGPAAVPGRGGRQLPGRGRALYPDHRVQAPHRADAPADLDHLRIPVGRRRPVLPDPAAREPGAVQEVRGAGPGPGQRDLPGAARHLPLLQHGPGRRSGAGHPSPAGGADGRDADRVLHGGRV</sequence>
<feature type="region of interest" description="Disordered" evidence="1">
    <location>
        <begin position="23"/>
        <end position="152"/>
    </location>
</feature>
<dbReference type="EC" id="5.4.99.9" evidence="2"/>
<keyword evidence="2" id="KW-0413">Isomerase</keyword>
<proteinExistence type="predicted"/>
<dbReference type="AlphaFoldDB" id="A0A6J4PV20"/>
<gene>
    <name evidence="2" type="ORF">AVDCRST_MAG15-2532</name>
</gene>
<dbReference type="EMBL" id="CADCUU010000378">
    <property type="protein sequence ID" value="CAA9426337.1"/>
    <property type="molecule type" value="Genomic_DNA"/>
</dbReference>
<dbReference type="GO" id="GO:0008767">
    <property type="term" value="F:UDP-galactopyranose mutase activity"/>
    <property type="evidence" value="ECO:0007669"/>
    <property type="project" value="UniProtKB-EC"/>
</dbReference>
<evidence type="ECO:0000256" key="1">
    <source>
        <dbReference type="SAM" id="MobiDB-lite"/>
    </source>
</evidence>